<reference evidence="2 3" key="1">
    <citation type="journal article" date="2019" name="Sci. Rep.">
        <title>Orb-weaving spider Araneus ventricosus genome elucidates the spidroin gene catalogue.</title>
        <authorList>
            <person name="Kono N."/>
            <person name="Nakamura H."/>
            <person name="Ohtoshi R."/>
            <person name="Moran D.A.P."/>
            <person name="Shinohara A."/>
            <person name="Yoshida Y."/>
            <person name="Fujiwara M."/>
            <person name="Mori M."/>
            <person name="Tomita M."/>
            <person name="Arakawa K."/>
        </authorList>
    </citation>
    <scope>NUCLEOTIDE SEQUENCE [LARGE SCALE GENOMIC DNA]</scope>
</reference>
<name>A0A4Y2J2T6_ARAVE</name>
<proteinExistence type="predicted"/>
<gene>
    <name evidence="2" type="ORF">AVEN_74098_1</name>
</gene>
<comment type="caution">
    <text evidence="2">The sequence shown here is derived from an EMBL/GenBank/DDBJ whole genome shotgun (WGS) entry which is preliminary data.</text>
</comment>
<dbReference type="EMBL" id="BGPR01003084">
    <property type="protein sequence ID" value="GBM83476.1"/>
    <property type="molecule type" value="Genomic_DNA"/>
</dbReference>
<keyword evidence="1" id="KW-1133">Transmembrane helix</keyword>
<keyword evidence="1" id="KW-0812">Transmembrane</keyword>
<keyword evidence="3" id="KW-1185">Reference proteome</keyword>
<organism evidence="2 3">
    <name type="scientific">Araneus ventricosus</name>
    <name type="common">Orbweaver spider</name>
    <name type="synonym">Epeira ventricosa</name>
    <dbReference type="NCBI Taxonomy" id="182803"/>
    <lineage>
        <taxon>Eukaryota</taxon>
        <taxon>Metazoa</taxon>
        <taxon>Ecdysozoa</taxon>
        <taxon>Arthropoda</taxon>
        <taxon>Chelicerata</taxon>
        <taxon>Arachnida</taxon>
        <taxon>Araneae</taxon>
        <taxon>Araneomorphae</taxon>
        <taxon>Entelegynae</taxon>
        <taxon>Araneoidea</taxon>
        <taxon>Araneidae</taxon>
        <taxon>Araneus</taxon>
    </lineage>
</organism>
<dbReference type="AlphaFoldDB" id="A0A4Y2J2T6"/>
<sequence>MHNEEPKYYAKSPSWSLVIADGVNRTSLTSGTRGVSKSQLWTANFFAFFFMGPPFFFSFSVIKKITDSTEFSKGRTAMASCLSALEKAKFGLVILTSRFEAIRRLFWDS</sequence>
<evidence type="ECO:0000313" key="2">
    <source>
        <dbReference type="EMBL" id="GBM83476.1"/>
    </source>
</evidence>
<feature type="transmembrane region" description="Helical" evidence="1">
    <location>
        <begin position="40"/>
        <end position="62"/>
    </location>
</feature>
<protein>
    <submittedName>
        <fullName evidence="2">Uncharacterized protein</fullName>
    </submittedName>
</protein>
<evidence type="ECO:0000256" key="1">
    <source>
        <dbReference type="SAM" id="Phobius"/>
    </source>
</evidence>
<accession>A0A4Y2J2T6</accession>
<evidence type="ECO:0000313" key="3">
    <source>
        <dbReference type="Proteomes" id="UP000499080"/>
    </source>
</evidence>
<keyword evidence="1" id="KW-0472">Membrane</keyword>
<dbReference type="Proteomes" id="UP000499080">
    <property type="component" value="Unassembled WGS sequence"/>
</dbReference>